<evidence type="ECO:0000313" key="6">
    <source>
        <dbReference type="Proteomes" id="UP001497392"/>
    </source>
</evidence>
<protein>
    <submittedName>
        <fullName evidence="5">G11010 protein</fullName>
    </submittedName>
</protein>
<dbReference type="InterPro" id="IPR011989">
    <property type="entry name" value="ARM-like"/>
</dbReference>
<feature type="region of interest" description="Disordered" evidence="4">
    <location>
        <begin position="418"/>
        <end position="621"/>
    </location>
</feature>
<keyword evidence="6" id="KW-1185">Reference proteome</keyword>
<sequence length="774" mass="82702">MAHSLISRETEKKLRAQLLAAQRIEHNNAQAAEMPAALPENAVAKSFSGPEARESLGKFLQILKGHPHFTPAQLVPYFKSFANIIHDEDMATPAEAVIAHPLLLEAFNLLKSEDEAILEAAVSAILAAINLCSAAGSMAEGYKGLCMYLAEGVANLTGWMKHFAYIATTGDLSQEAQAAAYAKLLGAAATAFMCPIQSFLEDELSEKLISGMLAVRVYPETRIAAEGALFWRILGEAYEMAEDHADRWNLPEAEELASLTDQQHLWLLHTLYKSAVLPEKLWGQMSAGQQDVLLQRRRAIAEPLLEVAELFGFERTMEVLEDLCKECKMDKKKWGKWSPDEALLACVNILHRASPPLADFRLIHIFQRLWALPCKGNLRATAVEMITLYTPWVTAMAEEAPGEASEIIEEFDSFLDTEEAKAEQAQEALSEASEELQSEESSEYDSDTESQSSDSDAGAADIIDADASSEGNAEDPEEDSDAEDSDSEEESESDSRAFDNSQDTIEASTRPPYQPPVTGADRSRPSGAPRGAPPGFECTIPQVATEPVLGTPASPPCQPPLTGGNCSRPSGAPRGAPPGFERHPSEAASEPVEGAPTCPPQPSLPQSHNCMPSGAPHGALPGIERPAPQVAPVPIIGALTRPPYQPPLMGVSNYTSSGAPSAAPLQSQRPAVQALPEHLQRINMMSSQMDSSAAASTPGAAAESTIQSAPGVPSAVDSLQAEVGVMHQDAHAPADASPSASSSKSKFPETFTGKVYWTAGAVVGTIQGLARFLI</sequence>
<dbReference type="Gene3D" id="1.25.10.10">
    <property type="entry name" value="Leucine-rich Repeat Variant"/>
    <property type="match status" value="1"/>
</dbReference>
<feature type="compositionally biased region" description="Polar residues" evidence="4">
    <location>
        <begin position="498"/>
        <end position="507"/>
    </location>
</feature>
<dbReference type="PANTHER" id="PTHR12363:SF33">
    <property type="entry name" value="IMPORTIN-13"/>
    <property type="match status" value="1"/>
</dbReference>
<comment type="subcellular location">
    <subcellularLocation>
        <location evidence="1">Nucleus</location>
    </subcellularLocation>
</comment>
<feature type="compositionally biased region" description="Low complexity" evidence="4">
    <location>
        <begin position="449"/>
        <end position="469"/>
    </location>
</feature>
<feature type="compositionally biased region" description="Low complexity" evidence="4">
    <location>
        <begin position="525"/>
        <end position="535"/>
    </location>
</feature>
<reference evidence="5 6" key="1">
    <citation type="submission" date="2024-06" db="EMBL/GenBank/DDBJ databases">
        <authorList>
            <person name="Kraege A."/>
            <person name="Thomma B."/>
        </authorList>
    </citation>
    <scope>NUCLEOTIDE SEQUENCE [LARGE SCALE GENOMIC DNA]</scope>
</reference>
<evidence type="ECO:0000256" key="3">
    <source>
        <dbReference type="ARBA" id="ARBA00023242"/>
    </source>
</evidence>
<feature type="compositionally biased region" description="Low complexity" evidence="4">
    <location>
        <begin position="567"/>
        <end position="579"/>
    </location>
</feature>
<evidence type="ECO:0000256" key="1">
    <source>
        <dbReference type="ARBA" id="ARBA00004123"/>
    </source>
</evidence>
<evidence type="ECO:0000256" key="2">
    <source>
        <dbReference type="ARBA" id="ARBA00022448"/>
    </source>
</evidence>
<accession>A0ABP1G844</accession>
<dbReference type="InterPro" id="IPR051345">
    <property type="entry name" value="Importin_beta-like_NTR"/>
</dbReference>
<feature type="compositionally biased region" description="Low complexity" evidence="4">
    <location>
        <begin position="688"/>
        <end position="704"/>
    </location>
</feature>
<feature type="region of interest" description="Disordered" evidence="4">
    <location>
        <begin position="688"/>
        <end position="713"/>
    </location>
</feature>
<comment type="caution">
    <text evidence="5">The sequence shown here is derived from an EMBL/GenBank/DDBJ whole genome shotgun (WGS) entry which is preliminary data.</text>
</comment>
<evidence type="ECO:0000256" key="4">
    <source>
        <dbReference type="SAM" id="MobiDB-lite"/>
    </source>
</evidence>
<keyword evidence="2" id="KW-0813">Transport</keyword>
<dbReference type="Proteomes" id="UP001497392">
    <property type="component" value="Unassembled WGS sequence"/>
</dbReference>
<organism evidence="5 6">
    <name type="scientific">Coccomyxa viridis</name>
    <dbReference type="NCBI Taxonomy" id="1274662"/>
    <lineage>
        <taxon>Eukaryota</taxon>
        <taxon>Viridiplantae</taxon>
        <taxon>Chlorophyta</taxon>
        <taxon>core chlorophytes</taxon>
        <taxon>Trebouxiophyceae</taxon>
        <taxon>Trebouxiophyceae incertae sedis</taxon>
        <taxon>Coccomyxaceae</taxon>
        <taxon>Coccomyxa</taxon>
    </lineage>
</organism>
<evidence type="ECO:0000313" key="5">
    <source>
        <dbReference type="EMBL" id="CAL5227962.1"/>
    </source>
</evidence>
<dbReference type="EMBL" id="CAXHTA020000017">
    <property type="protein sequence ID" value="CAL5227962.1"/>
    <property type="molecule type" value="Genomic_DNA"/>
</dbReference>
<dbReference type="PANTHER" id="PTHR12363">
    <property type="entry name" value="TRANSPORTIN 3 AND IMPORTIN 13"/>
    <property type="match status" value="1"/>
</dbReference>
<name>A0ABP1G844_9CHLO</name>
<proteinExistence type="predicted"/>
<keyword evidence="3" id="KW-0539">Nucleus</keyword>
<feature type="compositionally biased region" description="Acidic residues" evidence="4">
    <location>
        <begin position="472"/>
        <end position="492"/>
    </location>
</feature>
<gene>
    <name evidence="5" type="primary">g11010</name>
    <name evidence="5" type="ORF">VP750_LOCUS9868</name>
</gene>
<feature type="compositionally biased region" description="Acidic residues" evidence="4">
    <location>
        <begin position="432"/>
        <end position="448"/>
    </location>
</feature>